<dbReference type="Proteomes" id="UP001151081">
    <property type="component" value="Unassembled WGS sequence"/>
</dbReference>
<dbReference type="Pfam" id="PF12680">
    <property type="entry name" value="SnoaL_2"/>
    <property type="match status" value="1"/>
</dbReference>
<dbReference type="AlphaFoldDB" id="A0A9X4B0R2"/>
<proteinExistence type="predicted"/>
<gene>
    <name evidence="2" type="ORF">KEG57_53685</name>
</gene>
<organism evidence="2 3">
    <name type="scientific">Polyangium jinanense</name>
    <dbReference type="NCBI Taxonomy" id="2829994"/>
    <lineage>
        <taxon>Bacteria</taxon>
        <taxon>Pseudomonadati</taxon>
        <taxon>Myxococcota</taxon>
        <taxon>Polyangia</taxon>
        <taxon>Polyangiales</taxon>
        <taxon>Polyangiaceae</taxon>
        <taxon>Polyangium</taxon>
    </lineage>
</organism>
<dbReference type="Gene3D" id="3.10.450.50">
    <property type="match status" value="1"/>
</dbReference>
<dbReference type="SUPFAM" id="SSF54427">
    <property type="entry name" value="NTF2-like"/>
    <property type="match status" value="1"/>
</dbReference>
<evidence type="ECO:0000313" key="3">
    <source>
        <dbReference type="Proteomes" id="UP001151081"/>
    </source>
</evidence>
<dbReference type="InterPro" id="IPR037401">
    <property type="entry name" value="SnoaL-like"/>
</dbReference>
<evidence type="ECO:0000259" key="1">
    <source>
        <dbReference type="Pfam" id="PF12680"/>
    </source>
</evidence>
<sequence length="128" mass="14284">MKEAEARQIIEAYFHAAMKEPDIRVFTAFFAPDGVLEDPVGTPPLRGREAIASFLEAGKSKLGPSEIVVREIITCGSESAVRWSGDLLTKRGERLNIEGIGVFTFDEQNKLRHVREFYDVAKLLAIFS</sequence>
<dbReference type="InterPro" id="IPR032710">
    <property type="entry name" value="NTF2-like_dom_sf"/>
</dbReference>
<feature type="domain" description="SnoaL-like" evidence="1">
    <location>
        <begin position="11"/>
        <end position="111"/>
    </location>
</feature>
<keyword evidence="3" id="KW-1185">Reference proteome</keyword>
<dbReference type="RefSeq" id="WP_272428533.1">
    <property type="nucleotide sequence ID" value="NZ_JAGTJJ010000111.1"/>
</dbReference>
<reference evidence="2 3" key="1">
    <citation type="submission" date="2021-04" db="EMBL/GenBank/DDBJ databases">
        <title>Genome analysis of Polyangium sp.</title>
        <authorList>
            <person name="Li Y."/>
            <person name="Wang J."/>
        </authorList>
    </citation>
    <scope>NUCLEOTIDE SEQUENCE [LARGE SCALE GENOMIC DNA]</scope>
    <source>
        <strain evidence="2 3">SDU14</strain>
    </source>
</reference>
<comment type="caution">
    <text evidence="2">The sequence shown here is derived from an EMBL/GenBank/DDBJ whole genome shotgun (WGS) entry which is preliminary data.</text>
</comment>
<protein>
    <submittedName>
        <fullName evidence="2">Nuclear transport factor 2 family protein</fullName>
    </submittedName>
</protein>
<evidence type="ECO:0000313" key="2">
    <source>
        <dbReference type="EMBL" id="MDC3989422.1"/>
    </source>
</evidence>
<dbReference type="EMBL" id="JAGTJJ010000111">
    <property type="protein sequence ID" value="MDC3989422.1"/>
    <property type="molecule type" value="Genomic_DNA"/>
</dbReference>
<name>A0A9X4B0R2_9BACT</name>
<accession>A0A9X4B0R2</accession>